<proteinExistence type="predicted"/>
<feature type="domain" description="PORR" evidence="1">
    <location>
        <begin position="1"/>
        <end position="79"/>
    </location>
</feature>
<sequence length="122" mass="14496">MFVEHSAERRRILCVKKYFGLPQKVHKAFERHPFMFYLSLRNKTCTAILKEAYCDKMAFERHPLMRIKNKYISLVKESEVILKRRRVNNPQVERPKLDLDLDNADEDSVEIGRVLGCKDEVN</sequence>
<keyword evidence="3" id="KW-1185">Reference proteome</keyword>
<gene>
    <name evidence="2" type="ORF">H0E87_019847</name>
</gene>
<organism evidence="2 3">
    <name type="scientific">Populus deltoides</name>
    <name type="common">Eastern poplar</name>
    <name type="synonym">Eastern cottonwood</name>
    <dbReference type="NCBI Taxonomy" id="3696"/>
    <lineage>
        <taxon>Eukaryota</taxon>
        <taxon>Viridiplantae</taxon>
        <taxon>Streptophyta</taxon>
        <taxon>Embryophyta</taxon>
        <taxon>Tracheophyta</taxon>
        <taxon>Spermatophyta</taxon>
        <taxon>Magnoliopsida</taxon>
        <taxon>eudicotyledons</taxon>
        <taxon>Gunneridae</taxon>
        <taxon>Pentapetalae</taxon>
        <taxon>rosids</taxon>
        <taxon>fabids</taxon>
        <taxon>Malpighiales</taxon>
        <taxon>Salicaceae</taxon>
        <taxon>Saliceae</taxon>
        <taxon>Populus</taxon>
    </lineage>
</organism>
<dbReference type="Pfam" id="PF11955">
    <property type="entry name" value="PORR"/>
    <property type="match status" value="1"/>
</dbReference>
<comment type="caution">
    <text evidence="2">The sequence shown here is derived from an EMBL/GenBank/DDBJ whole genome shotgun (WGS) entry which is preliminary data.</text>
</comment>
<dbReference type="PANTHER" id="PTHR31476">
    <property type="entry name" value="PROTEIN WHAT'S THIS FACTOR 1 HOMOLOG, CHLOROPLASTIC"/>
    <property type="match status" value="1"/>
</dbReference>
<dbReference type="EMBL" id="JACEGQ020000010">
    <property type="protein sequence ID" value="KAH8497315.1"/>
    <property type="molecule type" value="Genomic_DNA"/>
</dbReference>
<dbReference type="InterPro" id="IPR021099">
    <property type="entry name" value="PORR_domain"/>
</dbReference>
<reference evidence="2" key="1">
    <citation type="journal article" date="2021" name="J. Hered.">
        <title>Genome Assembly of Salicaceae Populus deltoides (Eastern Cottonwood) I-69 Based on Nanopore Sequencing and Hi-C Technologies.</title>
        <authorList>
            <person name="Bai S."/>
            <person name="Wu H."/>
            <person name="Zhang J."/>
            <person name="Pan Z."/>
            <person name="Zhao W."/>
            <person name="Li Z."/>
            <person name="Tong C."/>
        </authorList>
    </citation>
    <scope>NUCLEOTIDE SEQUENCE</scope>
    <source>
        <tissue evidence="2">Leaf</tissue>
    </source>
</reference>
<evidence type="ECO:0000313" key="3">
    <source>
        <dbReference type="Proteomes" id="UP000807159"/>
    </source>
</evidence>
<accession>A0A8T2XWS4</accession>
<dbReference type="AlphaFoldDB" id="A0A8T2XWS4"/>
<protein>
    <recommendedName>
        <fullName evidence="1">PORR domain-containing protein</fullName>
    </recommendedName>
</protein>
<dbReference type="InterPro" id="IPR045040">
    <property type="entry name" value="PORR_fam"/>
</dbReference>
<evidence type="ECO:0000259" key="1">
    <source>
        <dbReference type="Pfam" id="PF11955"/>
    </source>
</evidence>
<dbReference type="PANTHER" id="PTHR31476:SF13">
    <property type="entry name" value="PROTEIN WHAT'S THIS FACTOR 9, MITOCHONDRIAL"/>
    <property type="match status" value="1"/>
</dbReference>
<dbReference type="GO" id="GO:0003723">
    <property type="term" value="F:RNA binding"/>
    <property type="evidence" value="ECO:0007669"/>
    <property type="project" value="InterPro"/>
</dbReference>
<dbReference type="Proteomes" id="UP000807159">
    <property type="component" value="Chromosome 10"/>
</dbReference>
<evidence type="ECO:0000313" key="2">
    <source>
        <dbReference type="EMBL" id="KAH8497315.1"/>
    </source>
</evidence>
<name>A0A8T2XWS4_POPDE</name>